<dbReference type="InterPro" id="IPR055294">
    <property type="entry name" value="FBL60-like"/>
</dbReference>
<accession>A0A087HDU9</accession>
<dbReference type="Proteomes" id="UP000029120">
    <property type="component" value="Chromosome 3"/>
</dbReference>
<dbReference type="Gene3D" id="3.80.10.10">
    <property type="entry name" value="Ribonuclease Inhibitor"/>
    <property type="match status" value="1"/>
</dbReference>
<feature type="domain" description="F-box/LRR-repeat protein 15/At3g58940/PEG3-like LRR" evidence="1">
    <location>
        <begin position="12"/>
        <end position="112"/>
    </location>
</feature>
<reference evidence="3" key="1">
    <citation type="journal article" date="2015" name="Nat. Plants">
        <title>Genome expansion of Arabis alpina linked with retrotransposition and reduced symmetric DNA methylation.</title>
        <authorList>
            <person name="Willing E.M."/>
            <person name="Rawat V."/>
            <person name="Mandakova T."/>
            <person name="Maumus F."/>
            <person name="James G.V."/>
            <person name="Nordstroem K.J."/>
            <person name="Becker C."/>
            <person name="Warthmann N."/>
            <person name="Chica C."/>
            <person name="Szarzynska B."/>
            <person name="Zytnicki M."/>
            <person name="Albani M.C."/>
            <person name="Kiefer C."/>
            <person name="Bergonzi S."/>
            <person name="Castaings L."/>
            <person name="Mateos J.L."/>
            <person name="Berns M.C."/>
            <person name="Bujdoso N."/>
            <person name="Piofczyk T."/>
            <person name="de Lorenzo L."/>
            <person name="Barrero-Sicilia C."/>
            <person name="Mateos I."/>
            <person name="Piednoel M."/>
            <person name="Hagmann J."/>
            <person name="Chen-Min-Tao R."/>
            <person name="Iglesias-Fernandez R."/>
            <person name="Schuster S.C."/>
            <person name="Alonso-Blanco C."/>
            <person name="Roudier F."/>
            <person name="Carbonero P."/>
            <person name="Paz-Ares J."/>
            <person name="Davis S.J."/>
            <person name="Pecinka A."/>
            <person name="Quesneville H."/>
            <person name="Colot V."/>
            <person name="Lysak M.A."/>
            <person name="Weigel D."/>
            <person name="Coupland G."/>
            <person name="Schneeberger K."/>
        </authorList>
    </citation>
    <scope>NUCLEOTIDE SEQUENCE [LARGE SCALE GENOMIC DNA]</scope>
    <source>
        <strain evidence="3">cv. Pajares</strain>
    </source>
</reference>
<dbReference type="AlphaFoldDB" id="A0A087HDU9"/>
<dbReference type="OMA" id="NREDWEW"/>
<name>A0A087HDU9_ARAAL</name>
<proteinExistence type="predicted"/>
<sequence length="279" mass="31771">MVLALTIHFEDRSSSSLPFEVFTCKTIVKLELFGFLIEEVPEDAFLPSLKSIVLESVNFFSLHGCAFEKLLSACPVLEDLAIYDLNWEQWKWSRKVTSRSLKRLTIERSEFDGFDGTDFGSITFDTPSVTRLDYSDFVPGSYPSVNLDSLVEANLSLIVTVDHTWDFNYADENDHITSNPTNLFKGLKNVKIMNLLDQEILEMFYLFRGAIPVFQNLVHLSTVTISDHCWRGLLLLLNNSPNLETLTIEGTLHYDPIDCECLSGYSFLLLCPVKLRFAI</sequence>
<dbReference type="PANTHER" id="PTHR31293">
    <property type="entry name" value="RNI-LIKE SUPERFAMILY PROTEIN"/>
    <property type="match status" value="1"/>
</dbReference>
<organism evidence="2 3">
    <name type="scientific">Arabis alpina</name>
    <name type="common">Alpine rock-cress</name>
    <dbReference type="NCBI Taxonomy" id="50452"/>
    <lineage>
        <taxon>Eukaryota</taxon>
        <taxon>Viridiplantae</taxon>
        <taxon>Streptophyta</taxon>
        <taxon>Embryophyta</taxon>
        <taxon>Tracheophyta</taxon>
        <taxon>Spermatophyta</taxon>
        <taxon>Magnoliopsida</taxon>
        <taxon>eudicotyledons</taxon>
        <taxon>Gunneridae</taxon>
        <taxon>Pentapetalae</taxon>
        <taxon>rosids</taxon>
        <taxon>malvids</taxon>
        <taxon>Brassicales</taxon>
        <taxon>Brassicaceae</taxon>
        <taxon>Arabideae</taxon>
        <taxon>Arabis</taxon>
    </lineage>
</organism>
<dbReference type="InterPro" id="IPR032675">
    <property type="entry name" value="LRR_dom_sf"/>
</dbReference>
<dbReference type="OrthoDB" id="1049345at2759"/>
<protein>
    <recommendedName>
        <fullName evidence="1">F-box/LRR-repeat protein 15/At3g58940/PEG3-like LRR domain-containing protein</fullName>
    </recommendedName>
</protein>
<dbReference type="SUPFAM" id="SSF52058">
    <property type="entry name" value="L domain-like"/>
    <property type="match status" value="1"/>
</dbReference>
<evidence type="ECO:0000313" key="2">
    <source>
        <dbReference type="EMBL" id="KFK40301.1"/>
    </source>
</evidence>
<dbReference type="Gramene" id="KFK40301">
    <property type="protein sequence ID" value="KFK40301"/>
    <property type="gene ID" value="AALP_AA3G357300"/>
</dbReference>
<dbReference type="Pfam" id="PF24758">
    <property type="entry name" value="LRR_At5g56370"/>
    <property type="match status" value="1"/>
</dbReference>
<dbReference type="InterPro" id="IPR055411">
    <property type="entry name" value="LRR_FXL15/At3g58940/PEG3-like"/>
</dbReference>
<evidence type="ECO:0000259" key="1">
    <source>
        <dbReference type="Pfam" id="PF24758"/>
    </source>
</evidence>
<gene>
    <name evidence="2" type="ordered locus">AALP_Aa3g357300</name>
</gene>
<evidence type="ECO:0000313" key="3">
    <source>
        <dbReference type="Proteomes" id="UP000029120"/>
    </source>
</evidence>
<dbReference type="PANTHER" id="PTHR31293:SF12">
    <property type="entry name" value="RNI-LIKE SUPERFAMILY PROTEIN"/>
    <property type="match status" value="1"/>
</dbReference>
<keyword evidence="3" id="KW-1185">Reference proteome</keyword>
<dbReference type="EMBL" id="CM002871">
    <property type="protein sequence ID" value="KFK40301.1"/>
    <property type="molecule type" value="Genomic_DNA"/>
</dbReference>